<dbReference type="EMBL" id="BGPR01000509">
    <property type="protein sequence ID" value="GBM24031.1"/>
    <property type="molecule type" value="Genomic_DNA"/>
</dbReference>
<reference evidence="1 2" key="1">
    <citation type="journal article" date="2019" name="Sci. Rep.">
        <title>Orb-weaving spider Araneus ventricosus genome elucidates the spidroin gene catalogue.</title>
        <authorList>
            <person name="Kono N."/>
            <person name="Nakamura H."/>
            <person name="Ohtoshi R."/>
            <person name="Moran D.A.P."/>
            <person name="Shinohara A."/>
            <person name="Yoshida Y."/>
            <person name="Fujiwara M."/>
            <person name="Mori M."/>
            <person name="Tomita M."/>
            <person name="Arakawa K."/>
        </authorList>
    </citation>
    <scope>NUCLEOTIDE SEQUENCE [LARGE SCALE GENOMIC DNA]</scope>
</reference>
<accession>A0A4Y2E574</accession>
<name>A0A4Y2E574_ARAVE</name>
<gene>
    <name evidence="1" type="ORF">AVEN_33992_1</name>
</gene>
<keyword evidence="2" id="KW-1185">Reference proteome</keyword>
<organism evidence="1 2">
    <name type="scientific">Araneus ventricosus</name>
    <name type="common">Orbweaver spider</name>
    <name type="synonym">Epeira ventricosa</name>
    <dbReference type="NCBI Taxonomy" id="182803"/>
    <lineage>
        <taxon>Eukaryota</taxon>
        <taxon>Metazoa</taxon>
        <taxon>Ecdysozoa</taxon>
        <taxon>Arthropoda</taxon>
        <taxon>Chelicerata</taxon>
        <taxon>Arachnida</taxon>
        <taxon>Araneae</taxon>
        <taxon>Araneomorphae</taxon>
        <taxon>Entelegynae</taxon>
        <taxon>Araneoidea</taxon>
        <taxon>Araneidae</taxon>
        <taxon>Araneus</taxon>
    </lineage>
</organism>
<sequence>MVDTFKTEENYEPLKRARVDLDVVHQKDSDFISTNTMRSFSISNLPSEFLQKDRREYKENDSYKKSKALFSSLRVVNNVVELWSDTDGIVQQISYKRRRANAVLVAVSKAIYKQMY</sequence>
<evidence type="ECO:0000313" key="1">
    <source>
        <dbReference type="EMBL" id="GBM24031.1"/>
    </source>
</evidence>
<evidence type="ECO:0000313" key="2">
    <source>
        <dbReference type="Proteomes" id="UP000499080"/>
    </source>
</evidence>
<comment type="caution">
    <text evidence="1">The sequence shown here is derived from an EMBL/GenBank/DDBJ whole genome shotgun (WGS) entry which is preliminary data.</text>
</comment>
<dbReference type="Proteomes" id="UP000499080">
    <property type="component" value="Unassembled WGS sequence"/>
</dbReference>
<dbReference type="AlphaFoldDB" id="A0A4Y2E574"/>
<proteinExistence type="predicted"/>
<protein>
    <submittedName>
        <fullName evidence="1">Uncharacterized protein</fullName>
    </submittedName>
</protein>